<dbReference type="EnsemblMetazoa" id="GPAI008776-RA">
    <property type="protein sequence ID" value="GPAI008776-PA"/>
    <property type="gene ID" value="GPAI008776"/>
</dbReference>
<organism evidence="1 2">
    <name type="scientific">Glossina pallidipes</name>
    <name type="common">Tsetse fly</name>
    <dbReference type="NCBI Taxonomy" id="7398"/>
    <lineage>
        <taxon>Eukaryota</taxon>
        <taxon>Metazoa</taxon>
        <taxon>Ecdysozoa</taxon>
        <taxon>Arthropoda</taxon>
        <taxon>Hexapoda</taxon>
        <taxon>Insecta</taxon>
        <taxon>Pterygota</taxon>
        <taxon>Neoptera</taxon>
        <taxon>Endopterygota</taxon>
        <taxon>Diptera</taxon>
        <taxon>Brachycera</taxon>
        <taxon>Muscomorpha</taxon>
        <taxon>Hippoboscoidea</taxon>
        <taxon>Glossinidae</taxon>
        <taxon>Glossina</taxon>
    </lineage>
</organism>
<reference evidence="2" key="1">
    <citation type="submission" date="2014-03" db="EMBL/GenBank/DDBJ databases">
        <authorList>
            <person name="Aksoy S."/>
            <person name="Warren W."/>
            <person name="Wilson R.K."/>
        </authorList>
    </citation>
    <scope>NUCLEOTIDE SEQUENCE [LARGE SCALE GENOMIC DNA]</scope>
    <source>
        <strain evidence="2">IAEA</strain>
    </source>
</reference>
<evidence type="ECO:0000313" key="1">
    <source>
        <dbReference type="EnsemblMetazoa" id="GPAI008776-PA"/>
    </source>
</evidence>
<evidence type="ECO:0000313" key="2">
    <source>
        <dbReference type="Proteomes" id="UP000092445"/>
    </source>
</evidence>
<protein>
    <submittedName>
        <fullName evidence="1">Uncharacterized protein</fullName>
    </submittedName>
</protein>
<dbReference type="VEuPathDB" id="VectorBase:GPAI008776"/>
<reference evidence="1" key="2">
    <citation type="submission" date="2020-05" db="UniProtKB">
        <authorList>
            <consortium name="EnsemblMetazoa"/>
        </authorList>
    </citation>
    <scope>IDENTIFICATION</scope>
    <source>
        <strain evidence="1">IAEA</strain>
    </source>
</reference>
<accession>A0A1A9ZAL3</accession>
<proteinExistence type="predicted"/>
<name>A0A1A9ZAL3_GLOPL</name>
<dbReference type="Proteomes" id="UP000092445">
    <property type="component" value="Unassembled WGS sequence"/>
</dbReference>
<dbReference type="AlphaFoldDB" id="A0A1A9ZAL3"/>
<keyword evidence="2" id="KW-1185">Reference proteome</keyword>
<sequence>MIANARFDMLFPDPYVHCLVLLSRPVAYNKESLRHSLTEYFQTRRPSSLILLLLDFSALNSSTQDKIPVQLSKSAVIDLLQLLRYALRKTNPCKRAILSVVNCKTK</sequence>